<keyword evidence="2" id="KW-0548">Nucleotidyltransferase</keyword>
<protein>
    <submittedName>
        <fullName evidence="2">RNA-directed DNA polymerase</fullName>
    </submittedName>
</protein>
<dbReference type="Proteomes" id="UP000722957">
    <property type="component" value="Unassembled WGS sequence"/>
</dbReference>
<keyword evidence="2" id="KW-0808">Transferase</keyword>
<evidence type="ECO:0000313" key="3">
    <source>
        <dbReference type="Proteomes" id="UP000722957"/>
    </source>
</evidence>
<reference evidence="2 3" key="1">
    <citation type="journal article" date="2021" name="PeerJ">
        <title>Analysis of 44 Vibrio anguillarum genomes reveals high genetic diversity.</title>
        <authorList>
            <person name="Hansen M.J."/>
            <person name="Dalsgaard I."/>
        </authorList>
    </citation>
    <scope>NUCLEOTIDE SEQUENCE [LARGE SCALE GENOMIC DNA]</scope>
    <source>
        <strain evidence="2 3">17-16730-2A</strain>
    </source>
</reference>
<name>A0ABD4KUC7_VIBAN</name>
<accession>A0ABD4KUC7</accession>
<keyword evidence="2" id="KW-0695">RNA-directed DNA polymerase</keyword>
<dbReference type="InterPro" id="IPR000477">
    <property type="entry name" value="RT_dom"/>
</dbReference>
<proteinExistence type="predicted"/>
<evidence type="ECO:0000259" key="1">
    <source>
        <dbReference type="PROSITE" id="PS50878"/>
    </source>
</evidence>
<feature type="domain" description="Reverse transcriptase" evidence="1">
    <location>
        <begin position="1"/>
        <end position="225"/>
    </location>
</feature>
<comment type="caution">
    <text evidence="2">The sequence shown here is derived from an EMBL/GenBank/DDBJ whole genome shotgun (WGS) entry which is preliminary data.</text>
</comment>
<organism evidence="2 3">
    <name type="scientific">Vibrio anguillarum</name>
    <name type="common">Listonella anguillarum</name>
    <dbReference type="NCBI Taxonomy" id="55601"/>
    <lineage>
        <taxon>Bacteria</taxon>
        <taxon>Pseudomonadati</taxon>
        <taxon>Pseudomonadota</taxon>
        <taxon>Gammaproteobacteria</taxon>
        <taxon>Vibrionales</taxon>
        <taxon>Vibrionaceae</taxon>
        <taxon>Vibrio</taxon>
    </lineage>
</organism>
<dbReference type="PROSITE" id="PS50878">
    <property type="entry name" value="RT_POL"/>
    <property type="match status" value="1"/>
</dbReference>
<sequence length="351" mass="41084">MDVESQIKDEGVDLQPDNEQVIPAYASSFFTYKKYNFLYKFYDSYTFHRIERKFCKLHKFDVSKCFENLSTDMLPTALRGEELLRSTRNSNSSFESVFSDLISYVNYGRNHGIVIGPEFSRIYAEILLQKIDSKIEILLANNNIRYGRDYVIKRYVDDYFLFYNDDNILSPIKKCALDNLSNYKLFINESKDEHLNRPFITGVTSAKMSISAFFDELFKHVNIDIKKEELTTTSSFYNYNKLSNKFITKLKCIVSNHEVAYESISGYFLTILRRKISELSHVYSTSNMDSKTSDSISRFLLLIAEVSFFIYSMDSRVRSTYIISEIILQISDICKKLDYESELMITDKIIQ</sequence>
<feature type="non-terminal residue" evidence="2">
    <location>
        <position position="351"/>
    </location>
</feature>
<dbReference type="EMBL" id="RDOM01000909">
    <property type="protein sequence ID" value="MBF4275148.1"/>
    <property type="molecule type" value="Genomic_DNA"/>
</dbReference>
<evidence type="ECO:0000313" key="2">
    <source>
        <dbReference type="EMBL" id="MBF4275148.1"/>
    </source>
</evidence>
<gene>
    <name evidence="2" type="ORF">EAY07_24695</name>
</gene>
<dbReference type="AlphaFoldDB" id="A0ABD4KUC7"/>
<dbReference type="GO" id="GO:0003964">
    <property type="term" value="F:RNA-directed DNA polymerase activity"/>
    <property type="evidence" value="ECO:0007669"/>
    <property type="project" value="UniProtKB-KW"/>
</dbReference>
<dbReference type="CDD" id="cd01646">
    <property type="entry name" value="RT_Bac_retron_I"/>
    <property type="match status" value="1"/>
</dbReference>